<name>A0ACB8X655_9TELE</name>
<dbReference type="Proteomes" id="UP000831701">
    <property type="component" value="Chromosome 3"/>
</dbReference>
<evidence type="ECO:0000313" key="2">
    <source>
        <dbReference type="Proteomes" id="UP000831701"/>
    </source>
</evidence>
<keyword evidence="2" id="KW-1185">Reference proteome</keyword>
<evidence type="ECO:0000313" key="1">
    <source>
        <dbReference type="EMBL" id="KAI3375426.1"/>
    </source>
</evidence>
<accession>A0ACB8X655</accession>
<protein>
    <submittedName>
        <fullName evidence="1">Uncharacterized protein</fullName>
    </submittedName>
</protein>
<reference evidence="1" key="1">
    <citation type="submission" date="2022-04" db="EMBL/GenBank/DDBJ databases">
        <title>Jade perch genome.</title>
        <authorList>
            <person name="Chao B."/>
        </authorList>
    </citation>
    <scope>NUCLEOTIDE SEQUENCE</scope>
    <source>
        <strain evidence="1">CB-2022</strain>
    </source>
</reference>
<organism evidence="1 2">
    <name type="scientific">Scortum barcoo</name>
    <name type="common">barcoo grunter</name>
    <dbReference type="NCBI Taxonomy" id="214431"/>
    <lineage>
        <taxon>Eukaryota</taxon>
        <taxon>Metazoa</taxon>
        <taxon>Chordata</taxon>
        <taxon>Craniata</taxon>
        <taxon>Vertebrata</taxon>
        <taxon>Euteleostomi</taxon>
        <taxon>Actinopterygii</taxon>
        <taxon>Neopterygii</taxon>
        <taxon>Teleostei</taxon>
        <taxon>Neoteleostei</taxon>
        <taxon>Acanthomorphata</taxon>
        <taxon>Eupercaria</taxon>
        <taxon>Centrarchiformes</taxon>
        <taxon>Terapontoidei</taxon>
        <taxon>Terapontidae</taxon>
        <taxon>Scortum</taxon>
    </lineage>
</organism>
<gene>
    <name evidence="1" type="ORF">L3Q82_021912</name>
</gene>
<sequence length="143" mass="16151">MFLLFSSVPEIKSDLTHTSTPGFACTPVSDLPLKPPPPLQYKDHTTAPLTCSPLPSSRIYNFSHPENEAMEKYIRESLAAGIIHQSKSPLGAGFFFFVGKIYDILLFSRFVKEHQTHIRQVMQRYWRIASTSRGKNVNSTPPI</sequence>
<dbReference type="EMBL" id="CM041533">
    <property type="protein sequence ID" value="KAI3375426.1"/>
    <property type="molecule type" value="Genomic_DNA"/>
</dbReference>
<comment type="caution">
    <text evidence="1">The sequence shown here is derived from an EMBL/GenBank/DDBJ whole genome shotgun (WGS) entry which is preliminary data.</text>
</comment>
<proteinExistence type="predicted"/>